<evidence type="ECO:0000259" key="8">
    <source>
        <dbReference type="Pfam" id="PF03458"/>
    </source>
</evidence>
<dbReference type="Pfam" id="PF03458">
    <property type="entry name" value="Gly_transporter"/>
    <property type="match status" value="2"/>
</dbReference>
<keyword evidence="10" id="KW-1185">Reference proteome</keyword>
<organism evidence="9 10">
    <name type="scientific">Nocardioides aquiterrae</name>
    <dbReference type="NCBI Taxonomy" id="203799"/>
    <lineage>
        <taxon>Bacteria</taxon>
        <taxon>Bacillati</taxon>
        <taxon>Actinomycetota</taxon>
        <taxon>Actinomycetes</taxon>
        <taxon>Propionibacteriales</taxon>
        <taxon>Nocardioidaceae</taxon>
        <taxon>Nocardioides</taxon>
    </lineage>
</organism>
<reference evidence="10" key="1">
    <citation type="journal article" date="2019" name="Int. J. Syst. Evol. Microbiol.">
        <title>The Global Catalogue of Microorganisms (GCM) 10K type strain sequencing project: providing services to taxonomists for standard genome sequencing and annotation.</title>
        <authorList>
            <consortium name="The Broad Institute Genomics Platform"/>
            <consortium name="The Broad Institute Genome Sequencing Center for Infectious Disease"/>
            <person name="Wu L."/>
            <person name="Ma J."/>
        </authorList>
    </citation>
    <scope>NUCLEOTIDE SEQUENCE [LARGE SCALE GENOMIC DNA]</scope>
    <source>
        <strain evidence="10">JCM 11813</strain>
    </source>
</reference>
<proteinExistence type="inferred from homology"/>
<feature type="domain" description="Glycine transporter" evidence="8">
    <location>
        <begin position="121"/>
        <end position="192"/>
    </location>
</feature>
<evidence type="ECO:0000256" key="5">
    <source>
        <dbReference type="ARBA" id="ARBA00022989"/>
    </source>
</evidence>
<feature type="domain" description="Glycine transporter" evidence="8">
    <location>
        <begin position="35"/>
        <end position="109"/>
    </location>
</feature>
<sequence>MAGSAAAWHRTLSDALGDTYSPPVSTSEPSAILVVFDLVGIFVFAITGALVAVRKGLDVFGVLVLAGTTGLGGGFLRDVLIGATPPAALADWRYLVVPVAAGVLAFFYHPVLGRVERSVNVLDAFGLGLFCVTGALKALDYGLGVVPAALMGMVTGIGGGMLRDLLAGRVPLVFRGELYATPALAGAALAVAGAHADLPTLVVALAGGGLCTAWRLVAIWRHWQAPVPTGPASV</sequence>
<feature type="transmembrane region" description="Helical" evidence="7">
    <location>
        <begin position="31"/>
        <end position="53"/>
    </location>
</feature>
<feature type="transmembrane region" description="Helical" evidence="7">
    <location>
        <begin position="60"/>
        <end position="80"/>
    </location>
</feature>
<feature type="transmembrane region" description="Helical" evidence="7">
    <location>
        <begin position="121"/>
        <end position="139"/>
    </location>
</feature>
<gene>
    <name evidence="9" type="ORF">GCM10009606_36920</name>
</gene>
<accession>A0ABP4F7T7</accession>
<dbReference type="PANTHER" id="PTHR30506:SF3">
    <property type="entry name" value="UPF0126 INNER MEMBRANE PROTEIN YADS-RELATED"/>
    <property type="match status" value="1"/>
</dbReference>
<comment type="caution">
    <text evidence="9">The sequence shown here is derived from an EMBL/GenBank/DDBJ whole genome shotgun (WGS) entry which is preliminary data.</text>
</comment>
<evidence type="ECO:0000256" key="4">
    <source>
        <dbReference type="ARBA" id="ARBA00022692"/>
    </source>
</evidence>
<protein>
    <submittedName>
        <fullName evidence="9">TRIC cation channel family protein</fullName>
    </submittedName>
</protein>
<dbReference type="PANTHER" id="PTHR30506">
    <property type="entry name" value="INNER MEMBRANE PROTEIN"/>
    <property type="match status" value="1"/>
</dbReference>
<feature type="transmembrane region" description="Helical" evidence="7">
    <location>
        <begin position="92"/>
        <end position="109"/>
    </location>
</feature>
<keyword evidence="3" id="KW-1003">Cell membrane</keyword>
<feature type="transmembrane region" description="Helical" evidence="7">
    <location>
        <begin position="145"/>
        <end position="166"/>
    </location>
</feature>
<evidence type="ECO:0000313" key="9">
    <source>
        <dbReference type="EMBL" id="GAA1155355.1"/>
    </source>
</evidence>
<dbReference type="Proteomes" id="UP001499979">
    <property type="component" value="Unassembled WGS sequence"/>
</dbReference>
<evidence type="ECO:0000256" key="7">
    <source>
        <dbReference type="SAM" id="Phobius"/>
    </source>
</evidence>
<comment type="subcellular location">
    <subcellularLocation>
        <location evidence="1">Cell membrane</location>
        <topology evidence="1">Multi-pass membrane protein</topology>
    </subcellularLocation>
</comment>
<dbReference type="EMBL" id="BAAAJE010000021">
    <property type="protein sequence ID" value="GAA1155355.1"/>
    <property type="molecule type" value="Genomic_DNA"/>
</dbReference>
<feature type="transmembrane region" description="Helical" evidence="7">
    <location>
        <begin position="202"/>
        <end position="220"/>
    </location>
</feature>
<evidence type="ECO:0000256" key="1">
    <source>
        <dbReference type="ARBA" id="ARBA00004651"/>
    </source>
</evidence>
<evidence type="ECO:0000256" key="2">
    <source>
        <dbReference type="ARBA" id="ARBA00008193"/>
    </source>
</evidence>
<keyword evidence="5 7" id="KW-1133">Transmembrane helix</keyword>
<evidence type="ECO:0000256" key="6">
    <source>
        <dbReference type="ARBA" id="ARBA00023136"/>
    </source>
</evidence>
<name>A0ABP4F7T7_9ACTN</name>
<keyword evidence="4 7" id="KW-0812">Transmembrane</keyword>
<feature type="transmembrane region" description="Helical" evidence="7">
    <location>
        <begin position="178"/>
        <end position="196"/>
    </location>
</feature>
<dbReference type="InterPro" id="IPR005115">
    <property type="entry name" value="Gly_transporter"/>
</dbReference>
<evidence type="ECO:0000313" key="10">
    <source>
        <dbReference type="Proteomes" id="UP001499979"/>
    </source>
</evidence>
<comment type="similarity">
    <text evidence="2">Belongs to the UPF0126 family.</text>
</comment>
<keyword evidence="6 7" id="KW-0472">Membrane</keyword>
<evidence type="ECO:0000256" key="3">
    <source>
        <dbReference type="ARBA" id="ARBA00022475"/>
    </source>
</evidence>